<gene>
    <name evidence="1" type="ORF">CBW46_018860</name>
</gene>
<protein>
    <submittedName>
        <fullName evidence="1">Uncharacterized protein</fullName>
    </submittedName>
</protein>
<evidence type="ECO:0000313" key="2">
    <source>
        <dbReference type="Proteomes" id="UP000214746"/>
    </source>
</evidence>
<name>A0A2W1NK25_PAEXE</name>
<organism evidence="1 2">
    <name type="scientific">Paenibacillus xerothermodurans</name>
    <dbReference type="NCBI Taxonomy" id="1977292"/>
    <lineage>
        <taxon>Bacteria</taxon>
        <taxon>Bacillati</taxon>
        <taxon>Bacillota</taxon>
        <taxon>Bacilli</taxon>
        <taxon>Bacillales</taxon>
        <taxon>Paenibacillaceae</taxon>
        <taxon>Paenibacillus</taxon>
    </lineage>
</organism>
<dbReference type="EMBL" id="NHRJ02000017">
    <property type="protein sequence ID" value="PZE19423.1"/>
    <property type="molecule type" value="Genomic_DNA"/>
</dbReference>
<dbReference type="AlphaFoldDB" id="A0A2W1NK25"/>
<comment type="caution">
    <text evidence="1">The sequence shown here is derived from an EMBL/GenBank/DDBJ whole genome shotgun (WGS) entry which is preliminary data.</text>
</comment>
<evidence type="ECO:0000313" key="1">
    <source>
        <dbReference type="EMBL" id="PZE19423.1"/>
    </source>
</evidence>
<proteinExistence type="predicted"/>
<reference evidence="1" key="1">
    <citation type="submission" date="2018-06" db="EMBL/GenBank/DDBJ databases">
        <title>Paenibacillus xerothermodurans sp. nov. an extremely dry heat resistant spore forming bacterium isolated from the soil of Cape Canaveral, Florida.</title>
        <authorList>
            <person name="Seuylemezian A."/>
            <person name="Kaur N."/>
            <person name="Patil P."/>
            <person name="Patil P."/>
            <person name="Mayilraj S."/>
            <person name="Vaishampayan P."/>
        </authorList>
    </citation>
    <scope>NUCLEOTIDE SEQUENCE [LARGE SCALE GENOMIC DNA]</scope>
    <source>
        <strain evidence="1">ATCC 27380</strain>
    </source>
</reference>
<dbReference type="OrthoDB" id="2648699at2"/>
<sequence length="60" mass="6928">MEIYQFYIVYDEFTITVCSCLDDAVEELALGSKLYGFTDDENMAQKLLRECFHFVSSGPM</sequence>
<dbReference type="Proteomes" id="UP000214746">
    <property type="component" value="Unassembled WGS sequence"/>
</dbReference>
<keyword evidence="2" id="KW-1185">Reference proteome</keyword>
<accession>A0A2W1NK25</accession>